<name>A0A7W3TCI8_9ACTN</name>
<protein>
    <submittedName>
        <fullName evidence="2">Phosphotransferase</fullName>
    </submittedName>
</protein>
<dbReference type="Gene3D" id="1.10.510.10">
    <property type="entry name" value="Transferase(Phosphotransferase) domain 1"/>
    <property type="match status" value="1"/>
</dbReference>
<evidence type="ECO:0000259" key="1">
    <source>
        <dbReference type="Pfam" id="PF01636"/>
    </source>
</evidence>
<sequence length="218" mass="25697">MRGIEQPMAVTGRPVTFWENAQDREEYARLDEPADLLRRLHRLREPKVLGLPHFDPFAKVRGSLATMEGLGDEDRRFLSERAERLRKEYERLDFVLPFGVVHGDANVGNAIRRRDGRAVLIDLDGFCLAPREWDLVLTSLHYERYGRHTRVEYDSFVHRYGFELMDWPDYPILADLRELMMTLRLGRRITADERAAREFAGRMHAIRTNGSRRDWQPF</sequence>
<organism evidence="2 3">
    <name type="scientific">Streptomyces alkaliphilus</name>
    <dbReference type="NCBI Taxonomy" id="1472722"/>
    <lineage>
        <taxon>Bacteria</taxon>
        <taxon>Bacillati</taxon>
        <taxon>Actinomycetota</taxon>
        <taxon>Actinomycetes</taxon>
        <taxon>Kitasatosporales</taxon>
        <taxon>Streptomycetaceae</taxon>
        <taxon>Streptomyces</taxon>
    </lineage>
</organism>
<proteinExistence type="predicted"/>
<gene>
    <name evidence="2" type="ORF">FNQ90_09075</name>
</gene>
<dbReference type="InterPro" id="IPR002575">
    <property type="entry name" value="Aminoglycoside_PTrfase"/>
</dbReference>
<evidence type="ECO:0000313" key="2">
    <source>
        <dbReference type="EMBL" id="MBB0244253.1"/>
    </source>
</evidence>
<dbReference type="AlphaFoldDB" id="A0A7W3TCI8"/>
<keyword evidence="3" id="KW-1185">Reference proteome</keyword>
<dbReference type="RefSeq" id="WP_182605902.1">
    <property type="nucleotide sequence ID" value="NZ_VKHT01000201.1"/>
</dbReference>
<dbReference type="EMBL" id="VKHT01000201">
    <property type="protein sequence ID" value="MBB0244253.1"/>
    <property type="molecule type" value="Genomic_DNA"/>
</dbReference>
<comment type="caution">
    <text evidence="2">The sequence shown here is derived from an EMBL/GenBank/DDBJ whole genome shotgun (WGS) entry which is preliminary data.</text>
</comment>
<accession>A0A7W3TCI8</accession>
<dbReference type="Pfam" id="PF01636">
    <property type="entry name" value="APH"/>
    <property type="match status" value="1"/>
</dbReference>
<dbReference type="InterPro" id="IPR011009">
    <property type="entry name" value="Kinase-like_dom_sf"/>
</dbReference>
<feature type="domain" description="Aminoglycoside phosphotransferase" evidence="1">
    <location>
        <begin position="18"/>
        <end position="161"/>
    </location>
</feature>
<dbReference type="Proteomes" id="UP000538929">
    <property type="component" value="Unassembled WGS sequence"/>
</dbReference>
<dbReference type="SUPFAM" id="SSF56112">
    <property type="entry name" value="Protein kinase-like (PK-like)"/>
    <property type="match status" value="1"/>
</dbReference>
<reference evidence="3" key="1">
    <citation type="submission" date="2019-10" db="EMBL/GenBank/DDBJ databases">
        <title>Streptomyces sp. nov., a novel actinobacterium isolated from alkaline environment.</title>
        <authorList>
            <person name="Golinska P."/>
        </authorList>
    </citation>
    <scope>NUCLEOTIDE SEQUENCE [LARGE SCALE GENOMIC DNA]</scope>
    <source>
        <strain evidence="3">DSM 42118</strain>
    </source>
</reference>
<dbReference type="GO" id="GO:0016740">
    <property type="term" value="F:transferase activity"/>
    <property type="evidence" value="ECO:0007669"/>
    <property type="project" value="UniProtKB-KW"/>
</dbReference>
<keyword evidence="2" id="KW-0808">Transferase</keyword>
<evidence type="ECO:0000313" key="3">
    <source>
        <dbReference type="Proteomes" id="UP000538929"/>
    </source>
</evidence>